<dbReference type="EMBL" id="JACGCM010000455">
    <property type="protein sequence ID" value="KAF6171701.1"/>
    <property type="molecule type" value="Genomic_DNA"/>
</dbReference>
<feature type="domain" description="C2H2-type" evidence="3">
    <location>
        <begin position="10"/>
        <end position="37"/>
    </location>
</feature>
<keyword evidence="5" id="KW-1185">Reference proteome</keyword>
<dbReference type="InterPro" id="IPR036236">
    <property type="entry name" value="Znf_C2H2_sf"/>
</dbReference>
<feature type="compositionally biased region" description="Polar residues" evidence="2">
    <location>
        <begin position="118"/>
        <end position="131"/>
    </location>
</feature>
<dbReference type="Gene3D" id="3.30.160.60">
    <property type="entry name" value="Classic Zinc Finger"/>
    <property type="match status" value="2"/>
</dbReference>
<dbReference type="PANTHER" id="PTHR46869:SF6">
    <property type="entry name" value="C2H2-TYPE DOMAIN-CONTAINING PROTEIN"/>
    <property type="match status" value="1"/>
</dbReference>
<dbReference type="SMART" id="SM00355">
    <property type="entry name" value="ZnF_C2H2"/>
    <property type="match status" value="3"/>
</dbReference>
<evidence type="ECO:0000256" key="2">
    <source>
        <dbReference type="SAM" id="MobiDB-lite"/>
    </source>
</evidence>
<dbReference type="PROSITE" id="PS00028">
    <property type="entry name" value="ZINC_FINGER_C2H2_1"/>
    <property type="match status" value="3"/>
</dbReference>
<reference evidence="4 5" key="1">
    <citation type="journal article" date="2020" name="IScience">
        <title>Genome Sequencing of the Endangered Kingdonia uniflora (Circaeasteraceae, Ranunculales) Reveals Potential Mechanisms of Evolutionary Specialization.</title>
        <authorList>
            <person name="Sun Y."/>
            <person name="Deng T."/>
            <person name="Zhang A."/>
            <person name="Moore M.J."/>
            <person name="Landis J.B."/>
            <person name="Lin N."/>
            <person name="Zhang H."/>
            <person name="Zhang X."/>
            <person name="Huang J."/>
            <person name="Zhang X."/>
            <person name="Sun H."/>
            <person name="Wang H."/>
        </authorList>
    </citation>
    <scope>NUCLEOTIDE SEQUENCE [LARGE SCALE GENOMIC DNA]</scope>
    <source>
        <strain evidence="4">TB1705</strain>
        <tissue evidence="4">Leaf</tissue>
    </source>
</reference>
<feature type="domain" description="C2H2-type" evidence="3">
    <location>
        <begin position="316"/>
        <end position="343"/>
    </location>
</feature>
<dbReference type="OrthoDB" id="9451254at2759"/>
<proteinExistence type="predicted"/>
<dbReference type="PROSITE" id="PS50157">
    <property type="entry name" value="ZINC_FINGER_C2H2_2"/>
    <property type="match status" value="3"/>
</dbReference>
<sequence length="473" mass="53230">MGEGQEHKSYVCKYCKKRFPCGRSLGGHMRSHMSNSTFVEADEKLNKRKICSSSTTDGGSNSHMVGFEVGGHVGYGLRENPKKNWRFSDPKEEKSHQMKSLKSLSGHMGSHSEKDSQSLENNGSWTSTENQKLVFDSLSENEAAVPRRKRRSRRSRYKTTTITTSSSFSFANVSSCVSAIEVEQEECAMCLMMLSRDVGYWGGFNVVAESSNNNSLMLAKGVAQKEGNEFVCNVDETLRMIKQKGKKKRSDLRVRRVDSEVSVYGLTRDDEFKEPSLDYEEGFDVYGAESGENLCNETDDQTDLEMYNSFKNKNKFECSTCNKIFHSYQALGGHRASHKRMKGCFASRVESIETYIDIFPEPTPESELTKSYNLESAPQSIETSPKKTKFECPICFKVFSSGQGLGGHKRSHAVGSSEVRGSQNIVIQQQQLPEFHDLLDLNLPAPSEEDTAFKPWWVRGNQKFELMSGLISN</sequence>
<accession>A0A7J7NWX5</accession>
<dbReference type="SUPFAM" id="SSF57667">
    <property type="entry name" value="beta-beta-alpha zinc fingers"/>
    <property type="match status" value="1"/>
</dbReference>
<feature type="compositionally biased region" description="Basic and acidic residues" evidence="2">
    <location>
        <begin position="79"/>
        <end position="96"/>
    </location>
</feature>
<evidence type="ECO:0000313" key="4">
    <source>
        <dbReference type="EMBL" id="KAF6171701.1"/>
    </source>
</evidence>
<name>A0A7J7NWX5_9MAGN</name>
<evidence type="ECO:0000313" key="5">
    <source>
        <dbReference type="Proteomes" id="UP000541444"/>
    </source>
</evidence>
<comment type="caution">
    <text evidence="4">The sequence shown here is derived from an EMBL/GenBank/DDBJ whole genome shotgun (WGS) entry which is preliminary data.</text>
</comment>
<organism evidence="4 5">
    <name type="scientific">Kingdonia uniflora</name>
    <dbReference type="NCBI Taxonomy" id="39325"/>
    <lineage>
        <taxon>Eukaryota</taxon>
        <taxon>Viridiplantae</taxon>
        <taxon>Streptophyta</taxon>
        <taxon>Embryophyta</taxon>
        <taxon>Tracheophyta</taxon>
        <taxon>Spermatophyta</taxon>
        <taxon>Magnoliopsida</taxon>
        <taxon>Ranunculales</taxon>
        <taxon>Circaeasteraceae</taxon>
        <taxon>Kingdonia</taxon>
    </lineage>
</organism>
<feature type="domain" description="C2H2-type" evidence="3">
    <location>
        <begin position="390"/>
        <end position="413"/>
    </location>
</feature>
<dbReference type="PANTHER" id="PTHR46869">
    <property type="entry name" value="C2H2-LIKE ZINC FINGER PROTEIN"/>
    <property type="match status" value="1"/>
</dbReference>
<dbReference type="GO" id="GO:0008270">
    <property type="term" value="F:zinc ion binding"/>
    <property type="evidence" value="ECO:0007669"/>
    <property type="project" value="UniProtKB-KW"/>
</dbReference>
<keyword evidence="1" id="KW-0479">Metal-binding</keyword>
<protein>
    <recommendedName>
        <fullName evidence="3">C2H2-type domain-containing protein</fullName>
    </recommendedName>
</protein>
<keyword evidence="1" id="KW-0863">Zinc-finger</keyword>
<feature type="compositionally biased region" description="Basic residues" evidence="2">
    <location>
        <begin position="146"/>
        <end position="157"/>
    </location>
</feature>
<dbReference type="Proteomes" id="UP000541444">
    <property type="component" value="Unassembled WGS sequence"/>
</dbReference>
<evidence type="ECO:0000256" key="1">
    <source>
        <dbReference type="PROSITE-ProRule" id="PRU00042"/>
    </source>
</evidence>
<dbReference type="InterPro" id="IPR013087">
    <property type="entry name" value="Znf_C2H2_type"/>
</dbReference>
<evidence type="ECO:0000259" key="3">
    <source>
        <dbReference type="PROSITE" id="PS50157"/>
    </source>
</evidence>
<dbReference type="AlphaFoldDB" id="A0A7J7NWX5"/>
<keyword evidence="1" id="KW-0862">Zinc</keyword>
<dbReference type="Pfam" id="PF13912">
    <property type="entry name" value="zf-C2H2_6"/>
    <property type="match status" value="3"/>
</dbReference>
<gene>
    <name evidence="4" type="ORF">GIB67_007222</name>
</gene>
<feature type="region of interest" description="Disordered" evidence="2">
    <location>
        <begin position="78"/>
        <end position="158"/>
    </location>
</feature>